<keyword evidence="5" id="KW-0408">Iron</keyword>
<dbReference type="Gene3D" id="3.20.20.70">
    <property type="entry name" value="Aldolase class I"/>
    <property type="match status" value="1"/>
</dbReference>
<evidence type="ECO:0000256" key="5">
    <source>
        <dbReference type="ARBA" id="ARBA00023004"/>
    </source>
</evidence>
<comment type="caution">
    <text evidence="9">The sequence shown here is derived from an EMBL/GenBank/DDBJ whole genome shotgun (WGS) entry which is preliminary data.</text>
</comment>
<sequence>MTLARAKRDLDPSVEGSAPAVLTEDAIRASARLRVSLTSKCNFRCFFCHNEGQSEDEGPSLSIADYGRIANACSLAGIDRVKLTGGEPLIYKSGQSTIVDLVRTFREAYGRNSLDLSITSNGWHLSKYVEQLADAGLNRATISLSSLDRATHSNLIQGREGSPSLILQNIEKAVAANLSPVKVNTVIFADGVTGPGNLTELPEIIRRTRDVGVSELRVYPIINYTQKLRQHSSERYQYWDREVVELISSGIEQCAGVADVDQARNILSGVVDGDFDSIAASSRFTLFIPAGEGFRIALNMMSAFRTTDGGCSACRDPQSCQEGMYSLRLSTGGDFRACLNADPYASLSELASGTMTDSDLNETVAAAREEFVRQHQTGLTIARGA</sequence>
<keyword evidence="10" id="KW-1185">Reference proteome</keyword>
<feature type="domain" description="Radical SAM core" evidence="8">
    <location>
        <begin position="25"/>
        <end position="255"/>
    </location>
</feature>
<dbReference type="SFLD" id="SFLDG01067">
    <property type="entry name" value="SPASM/twitch_domain_containing"/>
    <property type="match status" value="1"/>
</dbReference>
<comment type="cofactor">
    <cofactor evidence="1">
        <name>[4Fe-4S] cluster</name>
        <dbReference type="ChEBI" id="CHEBI:49883"/>
    </cofactor>
</comment>
<dbReference type="PANTHER" id="PTHR22960">
    <property type="entry name" value="MOLYBDOPTERIN COFACTOR SYNTHESIS PROTEIN A"/>
    <property type="match status" value="1"/>
</dbReference>
<dbReference type="InterPro" id="IPR050105">
    <property type="entry name" value="MoCo_biosynth_MoaA/MoaC"/>
</dbReference>
<organism evidence="9 10">
    <name type="scientific">Pseudonocardia ailaonensis</name>
    <dbReference type="NCBI Taxonomy" id="367279"/>
    <lineage>
        <taxon>Bacteria</taxon>
        <taxon>Bacillati</taxon>
        <taxon>Actinomycetota</taxon>
        <taxon>Actinomycetes</taxon>
        <taxon>Pseudonocardiales</taxon>
        <taxon>Pseudonocardiaceae</taxon>
        <taxon>Pseudonocardia</taxon>
    </lineage>
</organism>
<name>A0ABN2MV75_9PSEU</name>
<keyword evidence="2" id="KW-0004">4Fe-4S</keyword>
<evidence type="ECO:0000259" key="8">
    <source>
        <dbReference type="PROSITE" id="PS51918"/>
    </source>
</evidence>
<evidence type="ECO:0000313" key="10">
    <source>
        <dbReference type="Proteomes" id="UP001500449"/>
    </source>
</evidence>
<dbReference type="InterPro" id="IPR000385">
    <property type="entry name" value="MoaA_NifB_PqqE_Fe-S-bd_CS"/>
</dbReference>
<evidence type="ECO:0000256" key="4">
    <source>
        <dbReference type="ARBA" id="ARBA00022723"/>
    </source>
</evidence>
<proteinExistence type="predicted"/>
<dbReference type="SFLD" id="SFLDS00029">
    <property type="entry name" value="Radical_SAM"/>
    <property type="match status" value="1"/>
</dbReference>
<accession>A0ABN2MV75</accession>
<dbReference type="InterPro" id="IPR013785">
    <property type="entry name" value="Aldolase_TIM"/>
</dbReference>
<dbReference type="EMBL" id="BAAAQK010000005">
    <property type="protein sequence ID" value="GAA1839785.1"/>
    <property type="molecule type" value="Genomic_DNA"/>
</dbReference>
<dbReference type="InterPro" id="IPR006638">
    <property type="entry name" value="Elp3/MiaA/NifB-like_rSAM"/>
</dbReference>
<protein>
    <recommendedName>
        <fullName evidence="8">Radical SAM core domain-containing protein</fullName>
    </recommendedName>
</protein>
<dbReference type="InterPro" id="IPR058240">
    <property type="entry name" value="rSAM_sf"/>
</dbReference>
<evidence type="ECO:0000256" key="6">
    <source>
        <dbReference type="ARBA" id="ARBA00023014"/>
    </source>
</evidence>
<dbReference type="Proteomes" id="UP001500449">
    <property type="component" value="Unassembled WGS sequence"/>
</dbReference>
<dbReference type="SMART" id="SM00729">
    <property type="entry name" value="Elp3"/>
    <property type="match status" value="1"/>
</dbReference>
<keyword evidence="7" id="KW-0501">Molybdenum cofactor biosynthesis</keyword>
<evidence type="ECO:0000313" key="9">
    <source>
        <dbReference type="EMBL" id="GAA1839785.1"/>
    </source>
</evidence>
<evidence type="ECO:0000256" key="3">
    <source>
        <dbReference type="ARBA" id="ARBA00022691"/>
    </source>
</evidence>
<evidence type="ECO:0000256" key="2">
    <source>
        <dbReference type="ARBA" id="ARBA00022485"/>
    </source>
</evidence>
<dbReference type="InterPro" id="IPR007197">
    <property type="entry name" value="rSAM"/>
</dbReference>
<keyword evidence="3" id="KW-0949">S-adenosyl-L-methionine</keyword>
<evidence type="ECO:0000256" key="1">
    <source>
        <dbReference type="ARBA" id="ARBA00001966"/>
    </source>
</evidence>
<dbReference type="PROSITE" id="PS01305">
    <property type="entry name" value="MOAA_NIFB_PQQE"/>
    <property type="match status" value="1"/>
</dbReference>
<dbReference type="Pfam" id="PF04055">
    <property type="entry name" value="Radical_SAM"/>
    <property type="match status" value="1"/>
</dbReference>
<dbReference type="PROSITE" id="PS51918">
    <property type="entry name" value="RADICAL_SAM"/>
    <property type="match status" value="1"/>
</dbReference>
<gene>
    <name evidence="9" type="ORF">GCM10009836_18720</name>
</gene>
<dbReference type="PANTHER" id="PTHR22960:SF0">
    <property type="entry name" value="MOLYBDENUM COFACTOR BIOSYNTHESIS PROTEIN 1"/>
    <property type="match status" value="1"/>
</dbReference>
<keyword evidence="6" id="KW-0411">Iron-sulfur</keyword>
<dbReference type="RefSeq" id="WP_344414575.1">
    <property type="nucleotide sequence ID" value="NZ_BAAAQK010000005.1"/>
</dbReference>
<dbReference type="SUPFAM" id="SSF102114">
    <property type="entry name" value="Radical SAM enzymes"/>
    <property type="match status" value="1"/>
</dbReference>
<keyword evidence="4" id="KW-0479">Metal-binding</keyword>
<evidence type="ECO:0000256" key="7">
    <source>
        <dbReference type="ARBA" id="ARBA00023150"/>
    </source>
</evidence>
<dbReference type="CDD" id="cd01335">
    <property type="entry name" value="Radical_SAM"/>
    <property type="match status" value="1"/>
</dbReference>
<reference evidence="9 10" key="1">
    <citation type="journal article" date="2019" name="Int. J. Syst. Evol. Microbiol.">
        <title>The Global Catalogue of Microorganisms (GCM) 10K type strain sequencing project: providing services to taxonomists for standard genome sequencing and annotation.</title>
        <authorList>
            <consortium name="The Broad Institute Genomics Platform"/>
            <consortium name="The Broad Institute Genome Sequencing Center for Infectious Disease"/>
            <person name="Wu L."/>
            <person name="Ma J."/>
        </authorList>
    </citation>
    <scope>NUCLEOTIDE SEQUENCE [LARGE SCALE GENOMIC DNA]</scope>
    <source>
        <strain evidence="9 10">JCM 16009</strain>
    </source>
</reference>